<accession>A0A841RF53</accession>
<dbReference type="GO" id="GO:0006508">
    <property type="term" value="P:proteolysis"/>
    <property type="evidence" value="ECO:0007669"/>
    <property type="project" value="InterPro"/>
</dbReference>
<dbReference type="InterPro" id="IPR003709">
    <property type="entry name" value="VanY-like_core_dom"/>
</dbReference>
<keyword evidence="3" id="KW-0121">Carboxypeptidase</keyword>
<dbReference type="SUPFAM" id="SSF55166">
    <property type="entry name" value="Hedgehog/DD-peptidase"/>
    <property type="match status" value="1"/>
</dbReference>
<dbReference type="PANTHER" id="PTHR34385">
    <property type="entry name" value="D-ALANYL-D-ALANINE CARBOXYPEPTIDASE"/>
    <property type="match status" value="1"/>
</dbReference>
<keyword evidence="4" id="KW-1185">Reference proteome</keyword>
<dbReference type="GO" id="GO:0004180">
    <property type="term" value="F:carboxypeptidase activity"/>
    <property type="evidence" value="ECO:0007669"/>
    <property type="project" value="UniProtKB-KW"/>
</dbReference>
<dbReference type="EMBL" id="JACHON010000004">
    <property type="protein sequence ID" value="MBB6512680.1"/>
    <property type="molecule type" value="Genomic_DNA"/>
</dbReference>
<dbReference type="PROSITE" id="PS51257">
    <property type="entry name" value="PROKAR_LIPOPROTEIN"/>
    <property type="match status" value="1"/>
</dbReference>
<dbReference type="Pfam" id="PF02557">
    <property type="entry name" value="VanY"/>
    <property type="match status" value="1"/>
</dbReference>
<dbReference type="InterPro" id="IPR052179">
    <property type="entry name" value="DD-CPase-like"/>
</dbReference>
<dbReference type="InterPro" id="IPR009045">
    <property type="entry name" value="Zn_M74/Hedgehog-like"/>
</dbReference>
<feature type="region of interest" description="Disordered" evidence="1">
    <location>
        <begin position="35"/>
        <end position="79"/>
    </location>
</feature>
<feature type="domain" description="D-alanyl-D-alanine carboxypeptidase-like core" evidence="2">
    <location>
        <begin position="137"/>
        <end position="266"/>
    </location>
</feature>
<dbReference type="Proteomes" id="UP000572212">
    <property type="component" value="Unassembled WGS sequence"/>
</dbReference>
<keyword evidence="3" id="KW-0645">Protease</keyword>
<comment type="caution">
    <text evidence="3">The sequence shown here is derived from an EMBL/GenBank/DDBJ whole genome shotgun (WGS) entry which is preliminary data.</text>
</comment>
<dbReference type="PANTHER" id="PTHR34385:SF1">
    <property type="entry name" value="PEPTIDOGLYCAN L-ALANYL-D-GLUTAMATE ENDOPEPTIDASE CWLK"/>
    <property type="match status" value="1"/>
</dbReference>
<dbReference type="CDD" id="cd14852">
    <property type="entry name" value="LD-carboxypeptidase"/>
    <property type="match status" value="1"/>
</dbReference>
<evidence type="ECO:0000259" key="2">
    <source>
        <dbReference type="Pfam" id="PF02557"/>
    </source>
</evidence>
<name>A0A841RF53_9BACI</name>
<sequence length="288" mass="33025">MLNRNKKWLISGSFIFVVLIAGCEQLGIDWNSNSNNEQENQQIEESVNNEETLNREVEQDENNEVSREETDTNKEETEEEAIETVLQRDENGLVIVPNPESIEVIVNKERRLPEGYEPPDLVEPDVEFHAGEGDPKRQMRQEAAHALEELFAIAEKEGIELVAVSGYRSYNRQEVIYNNSVEKNGEEHANQYSAKPGTSEHQTGLAMDVASSQRVSVLEPSFIDTDEGQWLDENAHRAGFIIRYPDGKENITGYNYEPWHLRYVGKELATEIYKQQLTLEEFFGLFNE</sequence>
<dbReference type="InterPro" id="IPR058193">
    <property type="entry name" value="VanY/YodJ_core_dom"/>
</dbReference>
<evidence type="ECO:0000313" key="3">
    <source>
        <dbReference type="EMBL" id="MBB6512680.1"/>
    </source>
</evidence>
<dbReference type="RefSeq" id="WP_184246338.1">
    <property type="nucleotide sequence ID" value="NZ_BAAACU010000028.1"/>
</dbReference>
<organism evidence="3 4">
    <name type="scientific">Gracilibacillus halotolerans</name>
    <dbReference type="NCBI Taxonomy" id="74386"/>
    <lineage>
        <taxon>Bacteria</taxon>
        <taxon>Bacillati</taxon>
        <taxon>Bacillota</taxon>
        <taxon>Bacilli</taxon>
        <taxon>Bacillales</taxon>
        <taxon>Bacillaceae</taxon>
        <taxon>Gracilibacillus</taxon>
    </lineage>
</organism>
<dbReference type="Gene3D" id="3.30.1380.10">
    <property type="match status" value="1"/>
</dbReference>
<feature type="compositionally biased region" description="Low complexity" evidence="1">
    <location>
        <begin position="35"/>
        <end position="51"/>
    </location>
</feature>
<feature type="compositionally biased region" description="Basic and acidic residues" evidence="1">
    <location>
        <begin position="64"/>
        <end position="75"/>
    </location>
</feature>
<keyword evidence="3" id="KW-0378">Hydrolase</keyword>
<evidence type="ECO:0000313" key="4">
    <source>
        <dbReference type="Proteomes" id="UP000572212"/>
    </source>
</evidence>
<gene>
    <name evidence="3" type="ORF">GGQ92_001466</name>
</gene>
<protein>
    <submittedName>
        <fullName evidence="3">LAS superfamily LD-carboxypeptidase LdcB</fullName>
    </submittedName>
</protein>
<evidence type="ECO:0000256" key="1">
    <source>
        <dbReference type="SAM" id="MobiDB-lite"/>
    </source>
</evidence>
<dbReference type="AlphaFoldDB" id="A0A841RF53"/>
<proteinExistence type="predicted"/>
<reference evidence="3 4" key="1">
    <citation type="submission" date="2020-08" db="EMBL/GenBank/DDBJ databases">
        <title>Genomic Encyclopedia of Type Strains, Phase IV (KMG-IV): sequencing the most valuable type-strain genomes for metagenomic binning, comparative biology and taxonomic classification.</title>
        <authorList>
            <person name="Goeker M."/>
        </authorList>
    </citation>
    <scope>NUCLEOTIDE SEQUENCE [LARGE SCALE GENOMIC DNA]</scope>
    <source>
        <strain evidence="3 4">DSM 11805</strain>
    </source>
</reference>